<evidence type="ECO:0000313" key="3">
    <source>
        <dbReference type="Proteomes" id="UP000008694"/>
    </source>
</evidence>
<proteinExistence type="predicted"/>
<dbReference type="HOGENOM" id="CLU_029159_2_0_1"/>
<dbReference type="eggNOG" id="KOG4467">
    <property type="taxonomic scope" value="Eukaryota"/>
</dbReference>
<dbReference type="PANTHER" id="PTHR13448:SF14">
    <property type="entry name" value="F26K24.17 PROTEIN"/>
    <property type="match status" value="1"/>
</dbReference>
<dbReference type="STRING" id="81972.D7LQ10"/>
<dbReference type="PANTHER" id="PTHR13448">
    <property type="entry name" value="TRANSMEMBRANE PROTEIN 214"/>
    <property type="match status" value="1"/>
</dbReference>
<dbReference type="GO" id="GO:0005794">
    <property type="term" value="C:Golgi apparatus"/>
    <property type="evidence" value="ECO:0007669"/>
    <property type="project" value="TreeGrafter"/>
</dbReference>
<dbReference type="GO" id="GO:0005783">
    <property type="term" value="C:endoplasmic reticulum"/>
    <property type="evidence" value="ECO:0007669"/>
    <property type="project" value="TreeGrafter"/>
</dbReference>
<dbReference type="OrthoDB" id="1098987at2759"/>
<dbReference type="InterPro" id="IPR019308">
    <property type="entry name" value="TMEM214"/>
</dbReference>
<dbReference type="Pfam" id="PF10151">
    <property type="entry name" value="TMEM214"/>
    <property type="match status" value="1"/>
</dbReference>
<accession>D7LQ10</accession>
<dbReference type="Gramene" id="fgenesh1_pg.C_scaffold_5000112">
    <property type="protein sequence ID" value="fgenesh1_pg.C_scaffold_5000112"/>
    <property type="gene ID" value="fgenesh1_pg.C_scaffold_5000112"/>
</dbReference>
<dbReference type="AlphaFoldDB" id="D7LQ10"/>
<evidence type="ECO:0000313" key="2">
    <source>
        <dbReference type="EMBL" id="EFH51378.1"/>
    </source>
</evidence>
<dbReference type="KEGG" id="aly:9312872"/>
<keyword evidence="1" id="KW-0812">Transmembrane</keyword>
<dbReference type="EMBL" id="GL348717">
    <property type="protein sequence ID" value="EFH51378.1"/>
    <property type="molecule type" value="Genomic_DNA"/>
</dbReference>
<sequence>MGPSDLADFLEKVPDKYPPLPPVFRLFRFLDYYDSALSGVACPWRQMFQESNLAWLFDVIDVPLSYIPEPVYQTSVDWINQHVPENLRCGFVLSTFNYILRDLLPQGVKEEEATYCHSKVAMFVTLAMVVRSKPRVLTKVLPSLRLRRIYKGQGQIPLTVWLITQASKDDLSVGLLSWAHNLLPLVGSNPQSTDVILKLVEKILAKPDDQARFVKTPVWQEMRLIPPQSFEILLRLTFPASLEPTTSRFVAIYPLLKKVALVRTSRSQAIEEIFTFSLRLSGEEGNTVLAEEARSIALWSLTVNKDCWKHWENLYDQNLKATIALLKILVGNIKYGVSEAIYQQIFTFSLRLAGEENHVLPQQATAIAIRSLTIIFDCWKQRGNISEMNLKACVAVLKKLVERWKDHSLDLSLSLIDTLAGSPGSKAWKQITRKIFTISLKLAGEVTANPVLAEEATTMAIWSLTENVDCWKNWDNLYQENLEASVAILKKLVEEWKDHSLKLLSSPSGTLTLDQTMKSFMVQNKNAITGGRANCSLYKKADKSCKVIWWRLSRVRSTLNIAVVLLAVVFKSCKLIRWRSNLTNIAITAVVLVAVVILALVVHMFYLPNWWQLATAGLKNMLDSLDVNYRKGISL</sequence>
<feature type="transmembrane region" description="Helical" evidence="1">
    <location>
        <begin position="582"/>
        <end position="606"/>
    </location>
</feature>
<keyword evidence="1" id="KW-1133">Transmembrane helix</keyword>
<protein>
    <submittedName>
        <fullName evidence="2">Uncharacterized protein</fullName>
    </submittedName>
</protein>
<keyword evidence="1" id="KW-0472">Membrane</keyword>
<gene>
    <name evidence="2" type="ORF">ARALYDRAFT_346720</name>
</gene>
<keyword evidence="3" id="KW-1185">Reference proteome</keyword>
<reference evidence="3" key="1">
    <citation type="journal article" date="2011" name="Nat. Genet.">
        <title>The Arabidopsis lyrata genome sequence and the basis of rapid genome size change.</title>
        <authorList>
            <person name="Hu T.T."/>
            <person name="Pattyn P."/>
            <person name="Bakker E.G."/>
            <person name="Cao J."/>
            <person name="Cheng J.-F."/>
            <person name="Clark R.M."/>
            <person name="Fahlgren N."/>
            <person name="Fawcett J.A."/>
            <person name="Grimwood J."/>
            <person name="Gundlach H."/>
            <person name="Haberer G."/>
            <person name="Hollister J.D."/>
            <person name="Ossowski S."/>
            <person name="Ottilar R.P."/>
            <person name="Salamov A.A."/>
            <person name="Schneeberger K."/>
            <person name="Spannagl M."/>
            <person name="Wang X."/>
            <person name="Yang L."/>
            <person name="Nasrallah M.E."/>
            <person name="Bergelson J."/>
            <person name="Carrington J.C."/>
            <person name="Gaut B.S."/>
            <person name="Schmutz J."/>
            <person name="Mayer K.F.X."/>
            <person name="Van de Peer Y."/>
            <person name="Grigoriev I.V."/>
            <person name="Nordborg M."/>
            <person name="Weigel D."/>
            <person name="Guo Y.-L."/>
        </authorList>
    </citation>
    <scope>NUCLEOTIDE SEQUENCE [LARGE SCALE GENOMIC DNA]</scope>
    <source>
        <strain evidence="3">cv. MN47</strain>
    </source>
</reference>
<dbReference type="Proteomes" id="UP000008694">
    <property type="component" value="Unassembled WGS sequence"/>
</dbReference>
<name>D7LQ10_ARALL</name>
<organism evidence="3">
    <name type="scientific">Arabidopsis lyrata subsp. lyrata</name>
    <name type="common">Lyre-leaved rock-cress</name>
    <dbReference type="NCBI Taxonomy" id="81972"/>
    <lineage>
        <taxon>Eukaryota</taxon>
        <taxon>Viridiplantae</taxon>
        <taxon>Streptophyta</taxon>
        <taxon>Embryophyta</taxon>
        <taxon>Tracheophyta</taxon>
        <taxon>Spermatophyta</taxon>
        <taxon>Magnoliopsida</taxon>
        <taxon>eudicotyledons</taxon>
        <taxon>Gunneridae</taxon>
        <taxon>Pentapetalae</taxon>
        <taxon>rosids</taxon>
        <taxon>malvids</taxon>
        <taxon>Brassicales</taxon>
        <taxon>Brassicaceae</taxon>
        <taxon>Camelineae</taxon>
        <taxon>Arabidopsis</taxon>
    </lineage>
</organism>
<evidence type="ECO:0000256" key="1">
    <source>
        <dbReference type="SAM" id="Phobius"/>
    </source>
</evidence>